<dbReference type="Proteomes" id="UP001287286">
    <property type="component" value="Unassembled WGS sequence"/>
</dbReference>
<organism evidence="2 3">
    <name type="scientific">Purpureocillium lilacinum</name>
    <name type="common">Paecilomyces lilacinus</name>
    <dbReference type="NCBI Taxonomy" id="33203"/>
    <lineage>
        <taxon>Eukaryota</taxon>
        <taxon>Fungi</taxon>
        <taxon>Dikarya</taxon>
        <taxon>Ascomycota</taxon>
        <taxon>Pezizomycotina</taxon>
        <taxon>Sordariomycetes</taxon>
        <taxon>Hypocreomycetidae</taxon>
        <taxon>Hypocreales</taxon>
        <taxon>Ophiocordycipitaceae</taxon>
        <taxon>Purpureocillium</taxon>
    </lineage>
</organism>
<dbReference type="EMBL" id="JAWRVI010000012">
    <property type="protein sequence ID" value="KAK4091319.1"/>
    <property type="molecule type" value="Genomic_DNA"/>
</dbReference>
<comment type="caution">
    <text evidence="2">The sequence shown here is derived from an EMBL/GenBank/DDBJ whole genome shotgun (WGS) entry which is preliminary data.</text>
</comment>
<sequence>MWGRQSWSLDPALRPAGGGGGVKVDAAMQLTTSRDSSRREVVALGCEVNNGQQPREHREERRRIAVARAGRARGVSGPCVGSGDAADSGGWVENGCGTSHAPVTTGRCTSTVPYPVRDMDNGYRSSGAGLGWRRPLRPLFPPSQPPEAATSQGRDPTDSDVWWAAASQHEVRPGMGLALQLRIAWARSPQPATMRYGRSVDSFDGLGSSVLARTCPVTGAVDHEQDRAIVLYLNFSRNPSRERSLRTISMEHEYEYMRMTGWNATAGLPLLAPLGPVIWAARRRRLTQALSVRDIEREESV</sequence>
<reference evidence="2 3" key="1">
    <citation type="journal article" date="2024" name="Microbiol. Resour. Announc.">
        <title>Genome annotations for the ascomycete fungi Trichoderma harzianum, Trichoderma aggressivum, and Purpureocillium lilacinum.</title>
        <authorList>
            <person name="Beijen E.P.W."/>
            <person name="Ohm R.A."/>
        </authorList>
    </citation>
    <scope>NUCLEOTIDE SEQUENCE [LARGE SCALE GENOMIC DNA]</scope>
    <source>
        <strain evidence="2 3">CBS 150709</strain>
    </source>
</reference>
<gene>
    <name evidence="2" type="ORF">Purlil1_4333</name>
</gene>
<evidence type="ECO:0000256" key="1">
    <source>
        <dbReference type="SAM" id="MobiDB-lite"/>
    </source>
</evidence>
<feature type="region of interest" description="Disordered" evidence="1">
    <location>
        <begin position="1"/>
        <end position="21"/>
    </location>
</feature>
<proteinExistence type="predicted"/>
<name>A0ABR0C4N5_PURLI</name>
<evidence type="ECO:0000313" key="2">
    <source>
        <dbReference type="EMBL" id="KAK4091319.1"/>
    </source>
</evidence>
<feature type="region of interest" description="Disordered" evidence="1">
    <location>
        <begin position="125"/>
        <end position="158"/>
    </location>
</feature>
<protein>
    <submittedName>
        <fullName evidence="2">Uncharacterized protein</fullName>
    </submittedName>
</protein>
<accession>A0ABR0C4N5</accession>
<keyword evidence="3" id="KW-1185">Reference proteome</keyword>
<evidence type="ECO:0000313" key="3">
    <source>
        <dbReference type="Proteomes" id="UP001287286"/>
    </source>
</evidence>